<keyword evidence="1" id="KW-1133">Transmembrane helix</keyword>
<dbReference type="EMBL" id="LGGX01000009">
    <property type="protein sequence ID" value="KUK87000.1"/>
    <property type="molecule type" value="Genomic_DNA"/>
</dbReference>
<keyword evidence="1" id="KW-0472">Membrane</keyword>
<gene>
    <name evidence="2" type="ORF">XE03_1089</name>
</gene>
<protein>
    <submittedName>
        <fullName evidence="2">Uncharacterized protein</fullName>
    </submittedName>
</protein>
<evidence type="ECO:0000313" key="2">
    <source>
        <dbReference type="EMBL" id="KUK87000.1"/>
    </source>
</evidence>
<accession>A0A101I339</accession>
<evidence type="ECO:0000256" key="1">
    <source>
        <dbReference type="SAM" id="Phobius"/>
    </source>
</evidence>
<dbReference type="AlphaFoldDB" id="A0A101I339"/>
<feature type="transmembrane region" description="Helical" evidence="1">
    <location>
        <begin position="293"/>
        <end position="313"/>
    </location>
</feature>
<keyword evidence="1" id="KW-0812">Transmembrane</keyword>
<dbReference type="Proteomes" id="UP000053467">
    <property type="component" value="Unassembled WGS sequence"/>
</dbReference>
<feature type="transmembrane region" description="Helical" evidence="1">
    <location>
        <begin position="174"/>
        <end position="195"/>
    </location>
</feature>
<reference evidence="3" key="1">
    <citation type="journal article" date="2015" name="MBio">
        <title>Genome-Resolved Metagenomic Analysis Reveals Roles for Candidate Phyla and Other Microbial Community Members in Biogeochemical Transformations in Oil Reservoirs.</title>
        <authorList>
            <person name="Hu P."/>
            <person name="Tom L."/>
            <person name="Singh A."/>
            <person name="Thomas B.C."/>
            <person name="Baker B.J."/>
            <person name="Piceno Y.M."/>
            <person name="Andersen G.L."/>
            <person name="Banfield J.F."/>
        </authorList>
    </citation>
    <scope>NUCLEOTIDE SEQUENCE [LARGE SCALE GENOMIC DNA]</scope>
</reference>
<name>A0A101I339_UNCT6</name>
<feature type="transmembrane region" description="Helical" evidence="1">
    <location>
        <begin position="94"/>
        <end position="119"/>
    </location>
</feature>
<comment type="caution">
    <text evidence="2">The sequence shown here is derived from an EMBL/GenBank/DDBJ whole genome shotgun (WGS) entry which is preliminary data.</text>
</comment>
<feature type="transmembrane region" description="Helical" evidence="1">
    <location>
        <begin position="140"/>
        <end position="168"/>
    </location>
</feature>
<evidence type="ECO:0000313" key="3">
    <source>
        <dbReference type="Proteomes" id="UP000053467"/>
    </source>
</evidence>
<feature type="transmembrane region" description="Helical" evidence="1">
    <location>
        <begin position="485"/>
        <end position="506"/>
    </location>
</feature>
<feature type="transmembrane region" description="Helical" evidence="1">
    <location>
        <begin position="443"/>
        <end position="465"/>
    </location>
</feature>
<feature type="transmembrane region" description="Helical" evidence="1">
    <location>
        <begin position="22"/>
        <end position="41"/>
    </location>
</feature>
<feature type="transmembrane region" description="Helical" evidence="1">
    <location>
        <begin position="238"/>
        <end position="258"/>
    </location>
</feature>
<organism evidence="2 3">
    <name type="scientific">candidate division TA06 bacterium 34_109</name>
    <dbReference type="NCBI Taxonomy" id="1635277"/>
    <lineage>
        <taxon>Bacteria</taxon>
        <taxon>Bacteria division TA06</taxon>
    </lineage>
</organism>
<proteinExistence type="predicted"/>
<feature type="transmembrane region" description="Helical" evidence="1">
    <location>
        <begin position="319"/>
        <end position="337"/>
    </location>
</feature>
<sequence length="513" mass="60931">MIKTFITVVFKEYFRSDNSKRIFQFIFFIIAPIFLFLTLTLSNSSIFSNRESVLLSIDFLISLLVTSFSLLYVSDPEDKIFQDYPINYLPIKKFYIFSVIFLFLFTFLLFTFYFLFYFISYLLSLIKINGKNIFSFSEILSFLFPSFLSLPYNLIFSLLAGGIVGLLIKKITEIFEGGFKKFILFVSYFMVLILFKKYFSYIYTFIKKNDISDLKFLLSTVGLSSNILLLILKKSFLWHSLISITILLFLIFLLKVFSEKSLLLPFQKDIEFDFKLRKTYNVSSIFKLIFKRVFNFNTTFFFGLWFIFLFFSYIFDKNFLFFTFLSLTLYIYLFVFFDKLVPSRDENYISILETLPVSYRKFEGVVYLFYYLFAFLPVILTTLVSLLKTNYFSNLHVIKSIDFFMFLSFFPLVMSAVFPFYYSFFPNFLAENKNGKKLTRGGLLLIFISTNFVFSIINSIIAVYYSSPEARIFMNNLFWQKGYLVGKTFFYSIFLFSSIIHIRSFLKIVKSFK</sequence>
<feature type="transmembrane region" description="Helical" evidence="1">
    <location>
        <begin position="403"/>
        <end position="422"/>
    </location>
</feature>
<feature type="transmembrane region" description="Helical" evidence="1">
    <location>
        <begin position="368"/>
        <end position="387"/>
    </location>
</feature>
<feature type="transmembrane region" description="Helical" evidence="1">
    <location>
        <begin position="53"/>
        <end position="74"/>
    </location>
</feature>